<proteinExistence type="predicted"/>
<keyword evidence="3" id="KW-1185">Reference proteome</keyword>
<accession>A0ABX6V8I7</accession>
<keyword evidence="1" id="KW-1133">Transmembrane helix</keyword>
<protein>
    <submittedName>
        <fullName evidence="2">Uncharacterized protein</fullName>
    </submittedName>
</protein>
<organism evidence="2 3">
    <name type="scientific">Shewanella eurypsychrophilus</name>
    <dbReference type="NCBI Taxonomy" id="2593656"/>
    <lineage>
        <taxon>Bacteria</taxon>
        <taxon>Pseudomonadati</taxon>
        <taxon>Pseudomonadota</taxon>
        <taxon>Gammaproteobacteria</taxon>
        <taxon>Alteromonadales</taxon>
        <taxon>Shewanellaceae</taxon>
        <taxon>Shewanella</taxon>
    </lineage>
</organism>
<gene>
    <name evidence="2" type="ORF">FM038_017195</name>
</gene>
<keyword evidence="1" id="KW-0812">Transmembrane</keyword>
<dbReference type="Proteomes" id="UP000316416">
    <property type="component" value="Chromosome"/>
</dbReference>
<feature type="transmembrane region" description="Helical" evidence="1">
    <location>
        <begin position="6"/>
        <end position="31"/>
    </location>
</feature>
<keyword evidence="1" id="KW-0472">Membrane</keyword>
<sequence length="102" mass="11365">MEAGIGQLTLVGITEVFIGCMFSLLVAWCYYRKASKKLREEANKLCRLNEAMLVSMQHAGWIILILDDEGHFLDFQLVVKPEGIPSEANVPAPTVTQTTPKE</sequence>
<evidence type="ECO:0000313" key="2">
    <source>
        <dbReference type="EMBL" id="QPG58956.1"/>
    </source>
</evidence>
<reference evidence="2" key="1">
    <citation type="submission" date="2021-07" db="EMBL/GenBank/DDBJ databases">
        <title>Shewanella sp. YLB-07 whole genome sequence.</title>
        <authorList>
            <person name="Yu L."/>
        </authorList>
    </citation>
    <scope>NUCLEOTIDE SEQUENCE</scope>
    <source>
        <strain evidence="2">YLB-08</strain>
    </source>
</reference>
<dbReference type="EMBL" id="CP045503">
    <property type="protein sequence ID" value="QPG58956.1"/>
    <property type="molecule type" value="Genomic_DNA"/>
</dbReference>
<name>A0ABX6V8I7_9GAMM</name>
<evidence type="ECO:0000313" key="3">
    <source>
        <dbReference type="Proteomes" id="UP000316416"/>
    </source>
</evidence>
<evidence type="ECO:0000256" key="1">
    <source>
        <dbReference type="SAM" id="Phobius"/>
    </source>
</evidence>
<dbReference type="RefSeq" id="WP_142874577.1">
    <property type="nucleotide sequence ID" value="NZ_CP045503.2"/>
</dbReference>